<evidence type="ECO:0000313" key="1">
    <source>
        <dbReference type="EMBL" id="KUG21483.1"/>
    </source>
</evidence>
<proteinExistence type="predicted"/>
<reference evidence="1" key="1">
    <citation type="journal article" date="2015" name="Proc. Natl. Acad. Sci. U.S.A.">
        <title>Networks of energetic and metabolic interactions define dynamics in microbial communities.</title>
        <authorList>
            <person name="Embree M."/>
            <person name="Liu J.K."/>
            <person name="Al-Bassam M.M."/>
            <person name="Zengler K."/>
        </authorList>
    </citation>
    <scope>NUCLEOTIDE SEQUENCE</scope>
</reference>
<protein>
    <recommendedName>
        <fullName evidence="2">PilZ domain-containing protein</fullName>
    </recommendedName>
</protein>
<comment type="caution">
    <text evidence="1">The sequence shown here is derived from an EMBL/GenBank/DDBJ whole genome shotgun (WGS) entry which is preliminary data.</text>
</comment>
<evidence type="ECO:0008006" key="2">
    <source>
        <dbReference type="Google" id="ProtNLM"/>
    </source>
</evidence>
<name>A0A0W8FKT4_9ZZZZ</name>
<dbReference type="AlphaFoldDB" id="A0A0W8FKT4"/>
<organism evidence="1">
    <name type="scientific">hydrocarbon metagenome</name>
    <dbReference type="NCBI Taxonomy" id="938273"/>
    <lineage>
        <taxon>unclassified sequences</taxon>
        <taxon>metagenomes</taxon>
        <taxon>ecological metagenomes</taxon>
    </lineage>
</organism>
<dbReference type="EMBL" id="LNQE01001060">
    <property type="protein sequence ID" value="KUG21483.1"/>
    <property type="molecule type" value="Genomic_DNA"/>
</dbReference>
<dbReference type="Gene3D" id="2.40.10.220">
    <property type="entry name" value="predicted glycosyltransferase like domains"/>
    <property type="match status" value="1"/>
</dbReference>
<accession>A0A0W8FKT4</accession>
<gene>
    <name evidence="1" type="ORF">ASZ90_008766</name>
</gene>
<sequence>MFSLDQNVKPIFRLCEDLIEHDEISIPLRFHNKELLQNLESAKIIKQKKLINLWNSHHFTDGMVYVQLNHPQYNEDILVWAHPEPCSSDSMICRWPEGTRGIVENAEILNIIFTDGLSVFLIPTELKDIQKDYFTINLPEKGYALGQRRARRYLCQGIEVEVVQSGFWAQGRLIDFSALAFSVEVSPEEIGSFRWFNAGCPSTVHLYRNGQMIFSATCDCIRQTSDQAMRDIVFAPTVSQINRFLKKKTRNSRVEVNPRPNINFDHPATRKKIKLDIHDLSTSGFTVYVSADEDVLMVGMIIPDLTINYGGVLKIECKAQVLYRREEEKGNIRYGFVILDMDVMNYNRLSHIIINIIDPHTHIANEVDVDQLWKFLFESGFIYPKKYDLVQVNRHPMKEIYRKLYRDNPEFIAQMTYQRNGKIYGHISMIHSYERTWMIHHLAATTLNNKRTGLQVLKQSLRYIDGFYRLPSVGMDYMMFYFRPENIFPDHFFGGFSRHLNNPSACSLDLFSYFSYPTDGISQPLPAEWSLEPFISSDSDKLDHFYMNISGGGLLLKVLRLDKEYKETESLSQLYSRYGFKRSCQSFSLKYKGMLKAVLVENQSDPGLNLSDFLNGIKVIVNDEVGLPWEILSAAISQLVGRFAIDKIPVLVYPSSYLESKGVPFKKKYNMWILDVYYARECVEYMTGGNDGKHETAP</sequence>